<evidence type="ECO:0000313" key="2">
    <source>
        <dbReference type="EMBL" id="TBM46916.1"/>
    </source>
</evidence>
<name>A0A0E4GJP6_VIBCL</name>
<dbReference type="EMBL" id="VSGZ01000037">
    <property type="protein sequence ID" value="TXY91140.1"/>
    <property type="molecule type" value="Genomic_DNA"/>
</dbReference>
<dbReference type="EMBL" id="SISP01000001">
    <property type="protein sequence ID" value="TBM46916.1"/>
    <property type="molecule type" value="Genomic_DNA"/>
</dbReference>
<dbReference type="KEGG" id="vcx:VAA049_2551"/>
<evidence type="ECO:0000313" key="4">
    <source>
        <dbReference type="EMBL" id="TXX64311.1"/>
    </source>
</evidence>
<evidence type="ECO:0000313" key="9">
    <source>
        <dbReference type="Proteomes" id="UP000323583"/>
    </source>
</evidence>
<keyword evidence="2" id="KW-0378">Hydrolase</keyword>
<dbReference type="Proteomes" id="UP000323819">
    <property type="component" value="Unassembled WGS sequence"/>
</dbReference>
<dbReference type="EMBL" id="VIOS01000039">
    <property type="protein sequence ID" value="TQP13485.1"/>
    <property type="molecule type" value="Genomic_DNA"/>
</dbReference>
<dbReference type="EMBL" id="VSIJ01000036">
    <property type="protein sequence ID" value="TXX64311.1"/>
    <property type="molecule type" value="Genomic_DNA"/>
</dbReference>
<dbReference type="SUPFAM" id="SSF52540">
    <property type="entry name" value="P-loop containing nucleoside triphosphate hydrolases"/>
    <property type="match status" value="1"/>
</dbReference>
<evidence type="ECO:0000313" key="6">
    <source>
        <dbReference type="Proteomes" id="UP000266701"/>
    </source>
</evidence>
<organism evidence="2 7">
    <name type="scientific">Vibrio cholerae</name>
    <dbReference type="NCBI Taxonomy" id="666"/>
    <lineage>
        <taxon>Bacteria</taxon>
        <taxon>Pseudomonadati</taxon>
        <taxon>Pseudomonadota</taxon>
        <taxon>Gammaproteobacteria</taxon>
        <taxon>Vibrionales</taxon>
        <taxon>Vibrionaceae</taxon>
        <taxon>Vibrio</taxon>
    </lineage>
</organism>
<dbReference type="Proteomes" id="UP000319979">
    <property type="component" value="Unassembled WGS sequence"/>
</dbReference>
<evidence type="ECO:0000313" key="10">
    <source>
        <dbReference type="Proteomes" id="UP000323819"/>
    </source>
</evidence>
<proteinExistence type="predicted"/>
<accession>A0A0E4GJP6</accession>
<dbReference type="AlphaFoldDB" id="A0A0E4GJP6"/>
<gene>
    <name evidence="1" type="ORF">BC353_13825</name>
    <name evidence="2" type="ORF">EYB64_01045</name>
    <name evidence="3" type="ORF">FLM02_11640</name>
    <name evidence="5" type="ORF">FXE67_14335</name>
    <name evidence="4" type="ORF">FXF03_15920</name>
</gene>
<dbReference type="RefSeq" id="WP_000903295.1">
    <property type="nucleotide sequence ID" value="NZ_AP024967.1"/>
</dbReference>
<keyword evidence="2" id="KW-0347">Helicase</keyword>
<dbReference type="EMBL" id="MCBA01000147">
    <property type="protein sequence ID" value="RGP86623.1"/>
    <property type="molecule type" value="Genomic_DNA"/>
</dbReference>
<comment type="caution">
    <text evidence="2">The sequence shown here is derived from an EMBL/GenBank/DDBJ whole genome shotgun (WGS) entry which is preliminary data.</text>
</comment>
<dbReference type="Proteomes" id="UP000294145">
    <property type="component" value="Unassembled WGS sequence"/>
</dbReference>
<reference evidence="3 8" key="4">
    <citation type="submission" date="2019-07" db="EMBL/GenBank/DDBJ databases">
        <title>Phenotypic and genotypic antimicrobial resistance traits of Vibrio cholerae non-O1/non-O139 isolated from a large Austrian lake frequently associated with cases of infection.</title>
        <authorList>
            <person name="Lepuschitz S."/>
            <person name="Baron S."/>
            <person name="Larvor E."/>
            <person name="Granier S."/>
            <person name="Pretzer C."/>
            <person name="Mach R.L."/>
            <person name="Farnleitner A.H."/>
            <person name="Ruppitsch W."/>
            <person name="Pleininger S."/>
            <person name="Indra A."/>
            <person name="Kirschner A.K.T."/>
        </authorList>
    </citation>
    <scope>NUCLEOTIDE SEQUENCE [LARGE SCALE GENOMIC DNA]</scope>
    <source>
        <strain evidence="3 8">A12JL36W90</strain>
    </source>
</reference>
<evidence type="ECO:0000313" key="3">
    <source>
        <dbReference type="EMBL" id="TQP13485.1"/>
    </source>
</evidence>
<evidence type="ECO:0000313" key="1">
    <source>
        <dbReference type="EMBL" id="RGP86623.1"/>
    </source>
</evidence>
<keyword evidence="2" id="KW-0547">Nucleotide-binding</keyword>
<dbReference type="Proteomes" id="UP000266701">
    <property type="component" value="Unassembled WGS sequence"/>
</dbReference>
<sequence>MLHTEFKHFGLHNSPTLSALRAKNDLGEANLMLRLASLSERSQWILYTAQCQRPNRQSLHEHQIDCGKVIHLKASTCHSEAEIVAKAIACRTASAIVASNAIDSVTQKQLMHFAKQHGCELFFIKQTTHSLH</sequence>
<dbReference type="GO" id="GO:0004386">
    <property type="term" value="F:helicase activity"/>
    <property type="evidence" value="ECO:0007669"/>
    <property type="project" value="UniProtKB-KW"/>
</dbReference>
<reference evidence="1 6" key="1">
    <citation type="journal article" date="2017" name="Emerg. Infect. Dis.">
        <title>Carbapenemase VCC-1-Producing Vibrio cholerae in Coastal Waters of Germany.</title>
        <authorList>
            <person name="Hammerl J.A."/>
            <person name="Jackel C."/>
            <person name="Bortolaia V."/>
            <person name="Schwartz K."/>
            <person name="Bier N."/>
            <person name="Hendriksen R.S."/>
            <person name="Guerra B."/>
            <person name="Strauch E."/>
        </authorList>
    </citation>
    <scope>NUCLEOTIDE SEQUENCE [LARGE SCALE GENOMIC DNA]</scope>
    <source>
        <strain evidence="1 6">VN-2825</strain>
    </source>
</reference>
<keyword evidence="2" id="KW-0067">ATP-binding</keyword>
<dbReference type="Proteomes" id="UP000323583">
    <property type="component" value="Unassembled WGS sequence"/>
</dbReference>
<evidence type="ECO:0000313" key="5">
    <source>
        <dbReference type="EMBL" id="TXY91140.1"/>
    </source>
</evidence>
<dbReference type="Gene3D" id="3.40.50.300">
    <property type="entry name" value="P-loop containing nucleotide triphosphate hydrolases"/>
    <property type="match status" value="1"/>
</dbReference>
<evidence type="ECO:0000313" key="7">
    <source>
        <dbReference type="Proteomes" id="UP000294145"/>
    </source>
</evidence>
<protein>
    <submittedName>
        <fullName evidence="2">Helicase</fullName>
    </submittedName>
</protein>
<dbReference type="InterPro" id="IPR027417">
    <property type="entry name" value="P-loop_NTPase"/>
</dbReference>
<evidence type="ECO:0000313" key="8">
    <source>
        <dbReference type="Proteomes" id="UP000319979"/>
    </source>
</evidence>
<reference evidence="2 7" key="2">
    <citation type="submission" date="2019-02" db="EMBL/GenBank/DDBJ databases">
        <title>Genomic plasticity associated with the antimicrobial resistance in Vibrio cholerae.</title>
        <authorList>
            <person name="Verma J."/>
            <person name="Bag S."/>
            <person name="Saha B."/>
            <person name="Kumar P."/>
            <person name="Ghosh T.S."/>
            <person name="Dayal M."/>
            <person name="Senapati T."/>
            <person name="Mehra S."/>
            <person name="Dey P."/>
            <person name="Desigamani A."/>
            <person name="Kumar D."/>
            <person name="Rana P."/>
            <person name="Kumar B."/>
            <person name="Maiti T.K."/>
            <person name="Sharma N.C."/>
            <person name="Bhadra R.K."/>
            <person name="Mutreja A."/>
            <person name="Nair G.B."/>
            <person name="Ramamurthy T."/>
            <person name="Das B."/>
        </authorList>
    </citation>
    <scope>NUCLEOTIDE SEQUENCE [LARGE SCALE GENOMIC DNA]</scope>
    <source>
        <strain evidence="2 7">IDH06781</strain>
    </source>
</reference>
<reference evidence="9 10" key="3">
    <citation type="submission" date="2019-06" db="EMBL/GenBank/DDBJ databases">
        <title>Vibrio cholerae phylogeny based on whole-genome sequencing reveals genetic diversity and population strucutre.</title>
        <authorList>
            <person name="Zhiqiu Y."/>
            <person name="Bin L."/>
            <person name="Lingyan J."/>
        </authorList>
    </citation>
    <scope>NUCLEOTIDE SEQUENCE [LARGE SCALE GENOMIC DNA]</scope>
    <source>
        <strain evidence="5 9">N2768</strain>
        <strain evidence="4 10">N2814</strain>
    </source>
</reference>